<dbReference type="RefSeq" id="WP_169202938.1">
    <property type="nucleotide sequence ID" value="NZ_CP059467.1"/>
</dbReference>
<dbReference type="Gene3D" id="3.40.50.150">
    <property type="entry name" value="Vaccinia Virus protein VP39"/>
    <property type="match status" value="1"/>
</dbReference>
<evidence type="ECO:0000256" key="2">
    <source>
        <dbReference type="ARBA" id="ARBA00022679"/>
    </source>
</evidence>
<dbReference type="CDD" id="cd02440">
    <property type="entry name" value="AdoMet_MTases"/>
    <property type="match status" value="1"/>
</dbReference>
<protein>
    <submittedName>
        <fullName evidence="4">Methyltransferase domain-containing protein</fullName>
    </submittedName>
</protein>
<organism evidence="4 5">
    <name type="scientific">Aromatoleum bremense</name>
    <dbReference type="NCBI Taxonomy" id="76115"/>
    <lineage>
        <taxon>Bacteria</taxon>
        <taxon>Pseudomonadati</taxon>
        <taxon>Pseudomonadota</taxon>
        <taxon>Betaproteobacteria</taxon>
        <taxon>Rhodocyclales</taxon>
        <taxon>Rhodocyclaceae</taxon>
        <taxon>Aromatoleum</taxon>
    </lineage>
</organism>
<keyword evidence="5" id="KW-1185">Reference proteome</keyword>
<name>A0ABX1NX35_9RHOO</name>
<gene>
    <name evidence="4" type="ORF">GPA24_12520</name>
</gene>
<dbReference type="PANTHER" id="PTHR43464:SF19">
    <property type="entry name" value="UBIQUINONE BIOSYNTHESIS O-METHYLTRANSFERASE, MITOCHONDRIAL"/>
    <property type="match status" value="1"/>
</dbReference>
<keyword evidence="2" id="KW-0808">Transferase</keyword>
<proteinExistence type="predicted"/>
<keyword evidence="3" id="KW-0949">S-adenosyl-L-methionine</keyword>
<dbReference type="Pfam" id="PF13489">
    <property type="entry name" value="Methyltransf_23"/>
    <property type="match status" value="1"/>
</dbReference>
<evidence type="ECO:0000313" key="5">
    <source>
        <dbReference type="Proteomes" id="UP000633943"/>
    </source>
</evidence>
<evidence type="ECO:0000313" key="4">
    <source>
        <dbReference type="EMBL" id="NMG16353.1"/>
    </source>
</evidence>
<dbReference type="PANTHER" id="PTHR43464">
    <property type="entry name" value="METHYLTRANSFERASE"/>
    <property type="match status" value="1"/>
</dbReference>
<evidence type="ECO:0000256" key="3">
    <source>
        <dbReference type="ARBA" id="ARBA00022691"/>
    </source>
</evidence>
<dbReference type="InterPro" id="IPR029063">
    <property type="entry name" value="SAM-dependent_MTases_sf"/>
</dbReference>
<dbReference type="GO" id="GO:0032259">
    <property type="term" value="P:methylation"/>
    <property type="evidence" value="ECO:0007669"/>
    <property type="project" value="UniProtKB-KW"/>
</dbReference>
<dbReference type="EMBL" id="WTVP01000033">
    <property type="protein sequence ID" value="NMG16353.1"/>
    <property type="molecule type" value="Genomic_DNA"/>
</dbReference>
<dbReference type="SUPFAM" id="SSF53335">
    <property type="entry name" value="S-adenosyl-L-methionine-dependent methyltransferases"/>
    <property type="match status" value="1"/>
</dbReference>
<comment type="caution">
    <text evidence="4">The sequence shown here is derived from an EMBL/GenBank/DDBJ whole genome shotgun (WGS) entry which is preliminary data.</text>
</comment>
<dbReference type="GO" id="GO:0008168">
    <property type="term" value="F:methyltransferase activity"/>
    <property type="evidence" value="ECO:0007669"/>
    <property type="project" value="UniProtKB-KW"/>
</dbReference>
<reference evidence="4 5" key="1">
    <citation type="submission" date="2019-12" db="EMBL/GenBank/DDBJ databases">
        <title>Comparative genomics gives insights into the taxonomy of the Azoarcus-Aromatoleum group and reveals separate origins of nif in the plant-associated Azoarcus and non-plant-associated Aromatoleum sub-groups.</title>
        <authorList>
            <person name="Lafos M."/>
            <person name="Maluk M."/>
            <person name="Batista M."/>
            <person name="Junghare M."/>
            <person name="Carmona M."/>
            <person name="Faoro H."/>
            <person name="Cruz L.M."/>
            <person name="Battistoni F."/>
            <person name="De Souza E."/>
            <person name="Pedrosa F."/>
            <person name="Chen W.-M."/>
            <person name="Poole P.S."/>
            <person name="Dixon R.A."/>
            <person name="James E.K."/>
        </authorList>
    </citation>
    <scope>NUCLEOTIDE SEQUENCE [LARGE SCALE GENOMIC DNA]</scope>
    <source>
        <strain evidence="4 5">PbN1</strain>
    </source>
</reference>
<accession>A0ABX1NX35</accession>
<keyword evidence="1 4" id="KW-0489">Methyltransferase</keyword>
<sequence>MRLLQAGLARLAAPLRWLCGLPRRLHWLETGVIAHNQRLDSLETHCATVEARNLVLETQHRALEAYGRALEAHGRALEARLEPLTRLHHPAPIDFTWLAPAPRWIELAERRIGRSLSNLAPAEKRAAFYSYYSEMGGGHTDILQQQYAAYLPLLPGSNGPVPATGLRILDIGCGAGEFLAFLRNKGIPGVGIDLSATEVQRAVAAGLDVVHATAAEFLQRTDECFAAITLLQVIEHLPPEDLLPTLEACVARLAPGGLLLVETINLRHPLAINGFYTDPTHQKPLSDNYLGFVLQWLGLQGVRILYNLPDPMPGVPADDPTRLYANYTVFGYAPAPAGQ</sequence>
<evidence type="ECO:0000256" key="1">
    <source>
        <dbReference type="ARBA" id="ARBA00022603"/>
    </source>
</evidence>
<dbReference type="Proteomes" id="UP000633943">
    <property type="component" value="Unassembled WGS sequence"/>
</dbReference>